<keyword evidence="1" id="KW-0812">Transmembrane</keyword>
<evidence type="ECO:0000256" key="1">
    <source>
        <dbReference type="SAM" id="Phobius"/>
    </source>
</evidence>
<protein>
    <submittedName>
        <fullName evidence="2">3-oxoacyl-ACP synthase</fullName>
    </submittedName>
</protein>
<feature type="transmembrane region" description="Helical" evidence="1">
    <location>
        <begin position="47"/>
        <end position="70"/>
    </location>
</feature>
<organism evidence="2">
    <name type="scientific">Providencia stuartii</name>
    <dbReference type="NCBI Taxonomy" id="588"/>
    <lineage>
        <taxon>Bacteria</taxon>
        <taxon>Pseudomonadati</taxon>
        <taxon>Pseudomonadota</taxon>
        <taxon>Gammaproteobacteria</taxon>
        <taxon>Enterobacterales</taxon>
        <taxon>Morganellaceae</taxon>
        <taxon>Providencia</taxon>
    </lineage>
</organism>
<dbReference type="AlphaFoldDB" id="A0AAI9MYD4"/>
<gene>
    <name evidence="2" type="ORF">JRA39_003567</name>
    <name evidence="3" type="ORF">KDV35_00935</name>
</gene>
<dbReference type="Proteomes" id="UP001495779">
    <property type="component" value="Unassembled WGS sequence"/>
</dbReference>
<keyword evidence="1" id="KW-1133">Transmembrane helix</keyword>
<evidence type="ECO:0000313" key="3">
    <source>
        <dbReference type="EMBL" id="MER5075452.1"/>
    </source>
</evidence>
<dbReference type="EMBL" id="JAGSRH010000001">
    <property type="protein sequence ID" value="MER5075452.1"/>
    <property type="molecule type" value="Genomic_DNA"/>
</dbReference>
<evidence type="ECO:0000313" key="2">
    <source>
        <dbReference type="EMBL" id="EMP9434459.1"/>
    </source>
</evidence>
<sequence length="71" mass="8024">MRNIPKNADTDPAAVQNIKRAIQARKYAYPAEISLLWKNTRDSSFNISWSSIMLTACLVSALLILLINYLL</sequence>
<dbReference type="EMBL" id="AAZDVE040000037">
    <property type="protein sequence ID" value="EMP9434459.1"/>
    <property type="molecule type" value="Genomic_DNA"/>
</dbReference>
<comment type="caution">
    <text evidence="2">The sequence shown here is derived from an EMBL/GenBank/DDBJ whole genome shotgun (WGS) entry which is preliminary data.</text>
</comment>
<dbReference type="RefSeq" id="WP_154622931.1">
    <property type="nucleotide sequence ID" value="NZ_CP095443.1"/>
</dbReference>
<reference evidence="2" key="2">
    <citation type="submission" date="2024-02" db="EMBL/GenBank/DDBJ databases">
        <authorList>
            <consortium name="Clinical and Environmental Microbiology Branch: Whole genome sequencing antimicrobial resistance pathogens in the healthcare setting"/>
        </authorList>
    </citation>
    <scope>NUCLEOTIDE SEQUENCE</scope>
    <source>
        <strain evidence="2">2020GO-00142</strain>
    </source>
</reference>
<evidence type="ECO:0000313" key="4">
    <source>
        <dbReference type="Proteomes" id="UP001495779"/>
    </source>
</evidence>
<reference evidence="3 4" key="1">
    <citation type="submission" date="2021-04" db="EMBL/GenBank/DDBJ databases">
        <title>Determining the burden of carbapenem-resistant Enterobacterales from a tertiary public heath setting in Bangladesh: a clinical, epidemiological, and molecular study.</title>
        <authorList>
            <person name="Farzana R."/>
            <person name="Walsh T.R."/>
        </authorList>
    </citation>
    <scope>NUCLEOTIDE SEQUENCE [LARGE SCALE GENOMIC DNA]</scope>
    <source>
        <strain evidence="3">Dmpro_s316</strain>
        <strain evidence="4">dmpro_s316</strain>
    </source>
</reference>
<name>A0AAI9MYD4_PROST</name>
<keyword evidence="1" id="KW-0472">Membrane</keyword>
<accession>A0AAI9MYD4</accession>
<proteinExistence type="predicted"/>